<feature type="transmembrane region" description="Helical" evidence="10">
    <location>
        <begin position="20"/>
        <end position="44"/>
    </location>
</feature>
<organism evidence="11 12">
    <name type="scientific">Anaerovirgula multivorans</name>
    <dbReference type="NCBI Taxonomy" id="312168"/>
    <lineage>
        <taxon>Bacteria</taxon>
        <taxon>Bacillati</taxon>
        <taxon>Bacillota</taxon>
        <taxon>Clostridia</taxon>
        <taxon>Peptostreptococcales</taxon>
        <taxon>Natronincolaceae</taxon>
        <taxon>Anaerovirgula</taxon>
    </lineage>
</organism>
<dbReference type="EMBL" id="FZOJ01000003">
    <property type="protein sequence ID" value="SNS05737.1"/>
    <property type="molecule type" value="Genomic_DNA"/>
</dbReference>
<keyword evidence="7 10" id="KW-1133">Transmembrane helix</keyword>
<feature type="transmembrane region" description="Helical" evidence="10">
    <location>
        <begin position="94"/>
        <end position="117"/>
    </location>
</feature>
<evidence type="ECO:0000313" key="12">
    <source>
        <dbReference type="Proteomes" id="UP000198304"/>
    </source>
</evidence>
<feature type="transmembrane region" description="Helical" evidence="10">
    <location>
        <begin position="56"/>
        <end position="82"/>
    </location>
</feature>
<dbReference type="InterPro" id="IPR048279">
    <property type="entry name" value="MdtK-like"/>
</dbReference>
<feature type="transmembrane region" description="Helical" evidence="10">
    <location>
        <begin position="268"/>
        <end position="289"/>
    </location>
</feature>
<feature type="transmembrane region" description="Helical" evidence="10">
    <location>
        <begin position="415"/>
        <end position="439"/>
    </location>
</feature>
<dbReference type="PANTHER" id="PTHR43823:SF4">
    <property type="entry name" value="SPORULATION PROTEIN YKVU"/>
    <property type="match status" value="1"/>
</dbReference>
<dbReference type="GO" id="GO:0046677">
    <property type="term" value="P:response to antibiotic"/>
    <property type="evidence" value="ECO:0007669"/>
    <property type="project" value="UniProtKB-KW"/>
</dbReference>
<evidence type="ECO:0000313" key="11">
    <source>
        <dbReference type="EMBL" id="SNS05737.1"/>
    </source>
</evidence>
<evidence type="ECO:0000256" key="4">
    <source>
        <dbReference type="ARBA" id="ARBA00022448"/>
    </source>
</evidence>
<dbReference type="InterPro" id="IPR045070">
    <property type="entry name" value="MATE_MepA-like"/>
</dbReference>
<feature type="transmembrane region" description="Helical" evidence="10">
    <location>
        <begin position="385"/>
        <end position="409"/>
    </location>
</feature>
<feature type="transmembrane region" description="Helical" evidence="10">
    <location>
        <begin position="170"/>
        <end position="191"/>
    </location>
</feature>
<evidence type="ECO:0000256" key="1">
    <source>
        <dbReference type="ARBA" id="ARBA00004651"/>
    </source>
</evidence>
<keyword evidence="5" id="KW-1003">Cell membrane</keyword>
<feature type="transmembrane region" description="Helical" evidence="10">
    <location>
        <begin position="317"/>
        <end position="338"/>
    </location>
</feature>
<dbReference type="GO" id="GO:0015297">
    <property type="term" value="F:antiporter activity"/>
    <property type="evidence" value="ECO:0007669"/>
    <property type="project" value="InterPro"/>
</dbReference>
<comment type="subcellular location">
    <subcellularLocation>
        <location evidence="1">Cell membrane</location>
        <topology evidence="1">Multi-pass membrane protein</topology>
    </subcellularLocation>
</comment>
<keyword evidence="6 10" id="KW-0812">Transmembrane</keyword>
<proteinExistence type="inferred from homology"/>
<dbReference type="RefSeq" id="WP_089281662.1">
    <property type="nucleotide sequence ID" value="NZ_FZOJ01000003.1"/>
</dbReference>
<dbReference type="CDD" id="cd13143">
    <property type="entry name" value="MATE_MepA_like"/>
    <property type="match status" value="1"/>
</dbReference>
<dbReference type="InterPro" id="IPR051327">
    <property type="entry name" value="MATE_MepA_subfamily"/>
</dbReference>
<evidence type="ECO:0000256" key="5">
    <source>
        <dbReference type="ARBA" id="ARBA00022475"/>
    </source>
</evidence>
<keyword evidence="12" id="KW-1185">Reference proteome</keyword>
<evidence type="ECO:0000256" key="3">
    <source>
        <dbReference type="ARBA" id="ARBA00022106"/>
    </source>
</evidence>
<dbReference type="AlphaFoldDB" id="A0A239BCR0"/>
<keyword evidence="9" id="KW-0046">Antibiotic resistance</keyword>
<evidence type="ECO:0000256" key="6">
    <source>
        <dbReference type="ARBA" id="ARBA00022692"/>
    </source>
</evidence>
<evidence type="ECO:0000256" key="8">
    <source>
        <dbReference type="ARBA" id="ARBA00023136"/>
    </source>
</evidence>
<feature type="transmembrane region" description="Helical" evidence="10">
    <location>
        <begin position="137"/>
        <end position="158"/>
    </location>
</feature>
<accession>A0A239BCR0</accession>
<dbReference type="InterPro" id="IPR002528">
    <property type="entry name" value="MATE_fam"/>
</dbReference>
<evidence type="ECO:0000256" key="7">
    <source>
        <dbReference type="ARBA" id="ARBA00022989"/>
    </source>
</evidence>
<dbReference type="NCBIfam" id="TIGR00797">
    <property type="entry name" value="matE"/>
    <property type="match status" value="1"/>
</dbReference>
<gene>
    <name evidence="11" type="ORF">SAMN05446037_1003180</name>
</gene>
<protein>
    <recommendedName>
        <fullName evidence="3">Multidrug export protein MepA</fullName>
    </recommendedName>
</protein>
<evidence type="ECO:0000256" key="2">
    <source>
        <dbReference type="ARBA" id="ARBA00008417"/>
    </source>
</evidence>
<evidence type="ECO:0000256" key="10">
    <source>
        <dbReference type="SAM" id="Phobius"/>
    </source>
</evidence>
<evidence type="ECO:0000256" key="9">
    <source>
        <dbReference type="ARBA" id="ARBA00023251"/>
    </source>
</evidence>
<feature type="transmembrane region" description="Helical" evidence="10">
    <location>
        <begin position="358"/>
        <end position="378"/>
    </location>
</feature>
<feature type="transmembrane region" description="Helical" evidence="10">
    <location>
        <begin position="197"/>
        <end position="220"/>
    </location>
</feature>
<keyword evidence="4" id="KW-0813">Transport</keyword>
<sequence>MVSEQHNLLEGKLHILFIRYFIPSISSSLTLSLCILFDTIFIGRGIGSKGLAALNIALPIFNIFIASGLLLGIGGAIAFSIDLGGKKVERARSIFTYSMILAIMIGAFYSLVGLFLVEEIAYLLGASYENIELITGYLGAVMPFGLFYVVNNTLVAFLRNDKAPKLAMTGMMVGNMLNIFLDALFIFKFGWGMKGAALATGLSTLLMTGIFCFHFANPYCNLVFEKTPMRIDIIKRITKNGFSSSIIELSSGLVIFCFNRVLLKVEGVAGVAAYGIIANISLICMAIFIGTSQAVQPIISFSYGAGKIERVLKTIKLGLYTVTGLGIVFWVTGILFPQWIVSWFTKEIALMELTVRGILIYFTAFLIMGVNTMFISFFQAIEKPIYATSLSFSRGFVLIILGLALLPLLFSTDGIWLTVPLSELIIFVISTILYINVYAKQKEQCL</sequence>
<dbReference type="PIRSF" id="PIRSF006603">
    <property type="entry name" value="DinF"/>
    <property type="match status" value="1"/>
</dbReference>
<comment type="similarity">
    <text evidence="2">Belongs to the multi antimicrobial extrusion (MATE) (TC 2.A.66.1) family. MepA subfamily.</text>
</comment>
<dbReference type="OrthoDB" id="305360at2"/>
<dbReference type="Pfam" id="PF01554">
    <property type="entry name" value="MatE"/>
    <property type="match status" value="2"/>
</dbReference>
<dbReference type="PANTHER" id="PTHR43823">
    <property type="entry name" value="SPORULATION PROTEIN YKVU"/>
    <property type="match status" value="1"/>
</dbReference>
<keyword evidence="8 10" id="KW-0472">Membrane</keyword>
<dbReference type="GO" id="GO:0042910">
    <property type="term" value="F:xenobiotic transmembrane transporter activity"/>
    <property type="evidence" value="ECO:0007669"/>
    <property type="project" value="InterPro"/>
</dbReference>
<feature type="transmembrane region" description="Helical" evidence="10">
    <location>
        <begin position="241"/>
        <end position="262"/>
    </location>
</feature>
<dbReference type="GO" id="GO:0005886">
    <property type="term" value="C:plasma membrane"/>
    <property type="evidence" value="ECO:0007669"/>
    <property type="project" value="UniProtKB-SubCell"/>
</dbReference>
<name>A0A239BCR0_9FIRM</name>
<reference evidence="11 12" key="1">
    <citation type="submission" date="2017-06" db="EMBL/GenBank/DDBJ databases">
        <authorList>
            <person name="Kim H.J."/>
            <person name="Triplett B.A."/>
        </authorList>
    </citation>
    <scope>NUCLEOTIDE SEQUENCE [LARGE SCALE GENOMIC DNA]</scope>
    <source>
        <strain evidence="11 12">SCA</strain>
    </source>
</reference>
<dbReference type="Proteomes" id="UP000198304">
    <property type="component" value="Unassembled WGS sequence"/>
</dbReference>